<organism evidence="1 2">
    <name type="scientific">Sphagnum jensenii</name>
    <dbReference type="NCBI Taxonomy" id="128206"/>
    <lineage>
        <taxon>Eukaryota</taxon>
        <taxon>Viridiplantae</taxon>
        <taxon>Streptophyta</taxon>
        <taxon>Embryophyta</taxon>
        <taxon>Bryophyta</taxon>
        <taxon>Sphagnophytina</taxon>
        <taxon>Sphagnopsida</taxon>
        <taxon>Sphagnales</taxon>
        <taxon>Sphagnaceae</taxon>
        <taxon>Sphagnum</taxon>
    </lineage>
</organism>
<gene>
    <name evidence="1" type="ORF">CSSPJE1EN2_LOCUS12627</name>
</gene>
<sequence length="95" mass="10537">MIFKSMCIDVNQIVVHIEDQGLFARACYKLLEVDAQKTIITEIVTYAMILIIGLNGVKAKHDDTNQNLNLDVPPAQCVSEATPWHICLENVGPIS</sequence>
<keyword evidence="2" id="KW-1185">Reference proteome</keyword>
<evidence type="ECO:0000313" key="2">
    <source>
        <dbReference type="Proteomes" id="UP001497522"/>
    </source>
</evidence>
<evidence type="ECO:0000313" key="1">
    <source>
        <dbReference type="EMBL" id="CAK9869890.1"/>
    </source>
</evidence>
<dbReference type="Proteomes" id="UP001497522">
    <property type="component" value="Chromosome 19"/>
</dbReference>
<proteinExistence type="predicted"/>
<dbReference type="EMBL" id="OZ023720">
    <property type="protein sequence ID" value="CAK9869890.1"/>
    <property type="molecule type" value="Genomic_DNA"/>
</dbReference>
<protein>
    <submittedName>
        <fullName evidence="1">Uncharacterized protein</fullName>
    </submittedName>
</protein>
<reference evidence="1" key="1">
    <citation type="submission" date="2024-03" db="EMBL/GenBank/DDBJ databases">
        <authorList>
            <consortium name="ELIXIR-Norway"/>
            <consortium name="Elixir Norway"/>
        </authorList>
    </citation>
    <scope>NUCLEOTIDE SEQUENCE</scope>
</reference>
<accession>A0ABP1B474</accession>
<name>A0ABP1B474_9BRYO</name>